<proteinExistence type="predicted"/>
<organism evidence="2 3">
    <name type="scientific">Heterorhabditis bacteriophora</name>
    <name type="common">Entomopathogenic nematode worm</name>
    <dbReference type="NCBI Taxonomy" id="37862"/>
    <lineage>
        <taxon>Eukaryota</taxon>
        <taxon>Metazoa</taxon>
        <taxon>Ecdysozoa</taxon>
        <taxon>Nematoda</taxon>
        <taxon>Chromadorea</taxon>
        <taxon>Rhabditida</taxon>
        <taxon>Rhabditina</taxon>
        <taxon>Rhabditomorpha</taxon>
        <taxon>Strongyloidea</taxon>
        <taxon>Heterorhabditidae</taxon>
        <taxon>Heterorhabditis</taxon>
    </lineage>
</organism>
<evidence type="ECO:0000256" key="1">
    <source>
        <dbReference type="SAM" id="MobiDB-lite"/>
    </source>
</evidence>
<feature type="region of interest" description="Disordered" evidence="1">
    <location>
        <begin position="466"/>
        <end position="495"/>
    </location>
</feature>
<feature type="region of interest" description="Disordered" evidence="1">
    <location>
        <begin position="77"/>
        <end position="106"/>
    </location>
</feature>
<evidence type="ECO:0000313" key="2">
    <source>
        <dbReference type="Proteomes" id="UP000095283"/>
    </source>
</evidence>
<sequence length="551" mass="61556">MQRYLGESNLKRTYKYSKYLHFNYTISLARIRPFISHSEAEEEASSDEEGSTSECDNSFAEKLKEINERKKVNASITPLSSVRNSPTSDLVTPKCSPMMSRKKETKENVSAVAELSLVTEKEMTVEKTKTPAQLFREKYCDIELQTAILPSRQLKPVASAMSKVLKRDSLTTRLTEAIEKKKTATLISALDSNVVSNEEYNLVPDKKNTDVNLKNEDTCIDTTVDLDQASCTRSTKLSALPIDNGKATAGQSAKLQENNTNIKPALLSVTKAQHLSPRQSIAVTKIPSSVPCLQNKSLPLVRNINEIPSNQIMETGALSRKTHPVSDTATPSVNPPINTLNSTPISYKNESWPLSNPEILIESVKSEEPTTDITISINPFRKIIRLLMLHRLFFLSKPSHVSAQIRSRSSSPTKLRRTEKSHEGTPQLLSSTSFSTCERRETIRRRRDPSRTLDCLKEKLKPLLREKKVGKEEEDSAGSEEAETVSELHSHPRPPLLMVTQPSIPSTPMSTSANIIWNHSSDGEWTETEDEMSQTLSTLCPRHLVSTMPDL</sequence>
<feature type="compositionally biased region" description="Polar residues" evidence="1">
    <location>
        <begin position="77"/>
        <end position="90"/>
    </location>
</feature>
<feature type="compositionally biased region" description="Polar residues" evidence="1">
    <location>
        <begin position="427"/>
        <end position="436"/>
    </location>
</feature>
<dbReference type="WBParaSite" id="Hba_19116">
    <property type="protein sequence ID" value="Hba_19116"/>
    <property type="gene ID" value="Hba_19116"/>
</dbReference>
<feature type="compositionally biased region" description="Polar residues" evidence="1">
    <location>
        <begin position="403"/>
        <end position="413"/>
    </location>
</feature>
<name>A0A1I7XP49_HETBA</name>
<evidence type="ECO:0000313" key="3">
    <source>
        <dbReference type="WBParaSite" id="Hba_19116"/>
    </source>
</evidence>
<dbReference type="AlphaFoldDB" id="A0A1I7XP49"/>
<keyword evidence="2" id="KW-1185">Reference proteome</keyword>
<accession>A0A1I7XP49</accession>
<feature type="compositionally biased region" description="Acidic residues" evidence="1">
    <location>
        <begin position="472"/>
        <end position="484"/>
    </location>
</feature>
<reference evidence="3" key="1">
    <citation type="submission" date="2016-11" db="UniProtKB">
        <authorList>
            <consortium name="WormBaseParasite"/>
        </authorList>
    </citation>
    <scope>IDENTIFICATION</scope>
</reference>
<protein>
    <submittedName>
        <fullName evidence="3">Flocculation protein FLO11-like</fullName>
    </submittedName>
</protein>
<dbReference type="Proteomes" id="UP000095283">
    <property type="component" value="Unplaced"/>
</dbReference>
<feature type="region of interest" description="Disordered" evidence="1">
    <location>
        <begin position="403"/>
        <end position="450"/>
    </location>
</feature>